<evidence type="ECO:0000313" key="4">
    <source>
        <dbReference type="Proteomes" id="UP000253779"/>
    </source>
</evidence>
<dbReference type="GeneID" id="97761049"/>
<reference evidence="3" key="2">
    <citation type="submission" date="2022-07" db="EMBL/GenBank/DDBJ databases">
        <title>Genomic of Streptomyces cavourensis F2.</title>
        <authorList>
            <person name="Hu S."/>
            <person name="Liang W."/>
        </authorList>
    </citation>
    <scope>NUCLEOTIDE SEQUENCE</scope>
    <source>
        <strain evidence="3">F2</strain>
    </source>
</reference>
<dbReference type="Proteomes" id="UP000253779">
    <property type="component" value="Chromosome"/>
</dbReference>
<evidence type="ECO:0000313" key="5">
    <source>
        <dbReference type="Proteomes" id="UP001058236"/>
    </source>
</evidence>
<evidence type="ECO:0000313" key="2">
    <source>
        <dbReference type="EMBL" id="AXI74037.1"/>
    </source>
</evidence>
<evidence type="ECO:0000313" key="3">
    <source>
        <dbReference type="EMBL" id="UTR78376.1"/>
    </source>
</evidence>
<gene>
    <name evidence="2" type="ORF">DTW94_24295</name>
    <name evidence="3" type="ORF">NLU04_07880</name>
</gene>
<sequence>MDAEQARQVDSVLRRLGIPGVVAPEDPENLTGPWRVYDTADPANREDITADALAALAATLQPSAANPSEPVDRRRRGPTRGFVLPPKSDE</sequence>
<accession>A0AAD0Q926</accession>
<keyword evidence="5" id="KW-1185">Reference proteome</keyword>
<organism evidence="2 4">
    <name type="scientific">Streptomyces cavourensis</name>
    <dbReference type="NCBI Taxonomy" id="67258"/>
    <lineage>
        <taxon>Bacteria</taxon>
        <taxon>Bacillati</taxon>
        <taxon>Actinomycetota</taxon>
        <taxon>Actinomycetes</taxon>
        <taxon>Kitasatosporales</taxon>
        <taxon>Streptomycetaceae</taxon>
        <taxon>Streptomyces</taxon>
    </lineage>
</organism>
<name>A0AAD0Q926_9ACTN</name>
<dbReference type="EMBL" id="CP101397">
    <property type="protein sequence ID" value="UTR78376.1"/>
    <property type="molecule type" value="Genomic_DNA"/>
</dbReference>
<dbReference type="EMBL" id="CP030930">
    <property type="protein sequence ID" value="AXI74037.1"/>
    <property type="molecule type" value="Genomic_DNA"/>
</dbReference>
<protein>
    <submittedName>
        <fullName evidence="2">Uncharacterized protein</fullName>
    </submittedName>
</protein>
<dbReference type="Proteomes" id="UP001058236">
    <property type="component" value="Chromosome"/>
</dbReference>
<dbReference type="RefSeq" id="WP_114932820.1">
    <property type="nucleotide sequence ID" value="NZ_BMSP01000012.1"/>
</dbReference>
<dbReference type="AlphaFoldDB" id="A0AAD0Q926"/>
<feature type="region of interest" description="Disordered" evidence="1">
    <location>
        <begin position="60"/>
        <end position="90"/>
    </location>
</feature>
<proteinExistence type="predicted"/>
<reference evidence="2 4" key="1">
    <citation type="submission" date="2018-07" db="EMBL/GenBank/DDBJ databases">
        <title>Complete genome sequence of soil actinomycete Streptomyces cavourensis tj430.</title>
        <authorList>
            <person name="Wang P."/>
            <person name="Huang Y."/>
        </authorList>
    </citation>
    <scope>NUCLEOTIDE SEQUENCE [LARGE SCALE GENOMIC DNA]</scope>
    <source>
        <strain evidence="2 4">TJ430</strain>
    </source>
</reference>
<evidence type="ECO:0000256" key="1">
    <source>
        <dbReference type="SAM" id="MobiDB-lite"/>
    </source>
</evidence>